<dbReference type="Gene3D" id="2.170.150.80">
    <property type="entry name" value="NAC domain"/>
    <property type="match status" value="1"/>
</dbReference>
<evidence type="ECO:0000256" key="3">
    <source>
        <dbReference type="ARBA" id="ARBA00023242"/>
    </source>
</evidence>
<accession>A0A0C9S4U4</accession>
<dbReference type="Pfam" id="PF02365">
    <property type="entry name" value="NAM"/>
    <property type="match status" value="1"/>
</dbReference>
<reference evidence="5" key="1">
    <citation type="submission" date="2015-02" db="EMBL/GenBank/DDBJ databases">
        <title>A transcriptome of Wollemia nobilis - a relic of Gondwana.</title>
        <authorList>
            <person name="Chia J.Y."/>
            <person name="Leong Y.S."/>
            <person name="Abdul Karim S."/>
            <person name="Wan Azmi N."/>
            <person name="Hercus R."/>
            <person name="Croft L."/>
        </authorList>
    </citation>
    <scope>NUCLEOTIDE SEQUENCE</scope>
    <source>
        <strain evidence="5">MaeBrown</strain>
        <tissue evidence="5">Leaf</tissue>
    </source>
</reference>
<protein>
    <submittedName>
        <fullName evidence="5">TSA: Wollemia nobilis Ref_Wollemi_Transcript_13747_1299 transcribed RNA sequence</fullName>
    </submittedName>
</protein>
<evidence type="ECO:0000259" key="4">
    <source>
        <dbReference type="PROSITE" id="PS51005"/>
    </source>
</evidence>
<dbReference type="PROSITE" id="PS51005">
    <property type="entry name" value="NAC"/>
    <property type="match status" value="1"/>
</dbReference>
<dbReference type="PANTHER" id="PTHR31744:SF79">
    <property type="entry name" value="NAC DOMAIN-CONTAINING PROTEIN"/>
    <property type="match status" value="1"/>
</dbReference>
<dbReference type="InterPro" id="IPR036093">
    <property type="entry name" value="NAC_dom_sf"/>
</dbReference>
<proteinExistence type="predicted"/>
<dbReference type="GO" id="GO:0006355">
    <property type="term" value="P:regulation of DNA-templated transcription"/>
    <property type="evidence" value="ECO:0007669"/>
    <property type="project" value="InterPro"/>
</dbReference>
<dbReference type="SUPFAM" id="SSF101941">
    <property type="entry name" value="NAC domain"/>
    <property type="match status" value="1"/>
</dbReference>
<dbReference type="PANTHER" id="PTHR31744">
    <property type="entry name" value="PROTEIN CUP-SHAPED COTYLEDON 2-RELATED"/>
    <property type="match status" value="1"/>
</dbReference>
<dbReference type="InterPro" id="IPR003441">
    <property type="entry name" value="NAC-dom"/>
</dbReference>
<organism evidence="5">
    <name type="scientific">Wollemia nobilis</name>
    <dbReference type="NCBI Taxonomy" id="56998"/>
    <lineage>
        <taxon>Eukaryota</taxon>
        <taxon>Viridiplantae</taxon>
        <taxon>Streptophyta</taxon>
        <taxon>Embryophyta</taxon>
        <taxon>Tracheophyta</taxon>
        <taxon>Spermatophyta</taxon>
        <taxon>Pinopsida</taxon>
        <taxon>Pinidae</taxon>
        <taxon>Conifers II</taxon>
        <taxon>Araucariales</taxon>
        <taxon>Araucariaceae</taxon>
        <taxon>Wollemia</taxon>
    </lineage>
</organism>
<keyword evidence="1" id="KW-0805">Transcription regulation</keyword>
<evidence type="ECO:0000313" key="5">
    <source>
        <dbReference type="EMBL" id="JAG87037.1"/>
    </source>
</evidence>
<evidence type="ECO:0000256" key="2">
    <source>
        <dbReference type="ARBA" id="ARBA00023163"/>
    </source>
</evidence>
<keyword evidence="3" id="KW-0539">Nucleus</keyword>
<keyword evidence="2" id="KW-0804">Transcription</keyword>
<sequence length="356" mass="40809">MKTEMKVEMAVQEQDSKEKAMDLHKNLELPGFRFHPTEQELVGFYLKKMVQGKLHNFQFIGMLDLYRYDPWDLPSLSRWGEKELYFFVPRDKKCQSGGRPNRITASGYWKATGSDRHVRDDHGKPLGLRKTLVFYRGRAPRGQKTDWVMNEYRMPEFDDKPKKEVVLCRIYRKATPLKWLEERAMKQETAETAASVDEESKSQETFVCSRPEKVESGEVRNCFAPERSSSLEEYTTQSSDVTSSHGGSCYPFDSELNMLMESTVYGGFIDPVFQAFSEEGKRSMEGFSSIMAMINSNPSAFDCGLDSVFQAAVDEPAKAQVPKLSLDFHLNSQEKNPWMDLWSPSSLLCTPSSHDQ</sequence>
<feature type="domain" description="NAC" evidence="4">
    <location>
        <begin position="28"/>
        <end position="173"/>
    </location>
</feature>
<dbReference type="GO" id="GO:0003677">
    <property type="term" value="F:DNA binding"/>
    <property type="evidence" value="ECO:0007669"/>
    <property type="project" value="InterPro"/>
</dbReference>
<name>A0A0C9S4U4_9CONI</name>
<evidence type="ECO:0000256" key="1">
    <source>
        <dbReference type="ARBA" id="ARBA00023015"/>
    </source>
</evidence>
<dbReference type="EMBL" id="GCHU01013669">
    <property type="protein sequence ID" value="JAG87037.1"/>
    <property type="molecule type" value="Transcribed_RNA"/>
</dbReference>
<dbReference type="AlphaFoldDB" id="A0A0C9S4U4"/>